<protein>
    <submittedName>
        <fullName evidence="1">Uncharacterized protein</fullName>
    </submittedName>
</protein>
<comment type="caution">
    <text evidence="1">The sequence shown here is derived from an EMBL/GenBank/DDBJ whole genome shotgun (WGS) entry which is preliminary data.</text>
</comment>
<evidence type="ECO:0000313" key="1">
    <source>
        <dbReference type="EMBL" id="KAL0102304.1"/>
    </source>
</evidence>
<dbReference type="Proteomes" id="UP001430953">
    <property type="component" value="Unassembled WGS sequence"/>
</dbReference>
<name>A0AAW2EIW8_9HYME</name>
<gene>
    <name evidence="1" type="ORF">PUN28_018673</name>
</gene>
<keyword evidence="2" id="KW-1185">Reference proteome</keyword>
<reference evidence="1 2" key="1">
    <citation type="submission" date="2023-03" db="EMBL/GenBank/DDBJ databases">
        <title>High recombination rates correlate with genetic variation in Cardiocondyla obscurior ants.</title>
        <authorList>
            <person name="Errbii M."/>
        </authorList>
    </citation>
    <scope>NUCLEOTIDE SEQUENCE [LARGE SCALE GENOMIC DNA]</scope>
    <source>
        <strain evidence="1">Alpha-2009</strain>
        <tissue evidence="1">Whole body</tissue>
    </source>
</reference>
<dbReference type="EMBL" id="JADYXP020000023">
    <property type="protein sequence ID" value="KAL0102304.1"/>
    <property type="molecule type" value="Genomic_DNA"/>
</dbReference>
<accession>A0AAW2EIW8</accession>
<evidence type="ECO:0000313" key="2">
    <source>
        <dbReference type="Proteomes" id="UP001430953"/>
    </source>
</evidence>
<organism evidence="1 2">
    <name type="scientific">Cardiocondyla obscurior</name>
    <dbReference type="NCBI Taxonomy" id="286306"/>
    <lineage>
        <taxon>Eukaryota</taxon>
        <taxon>Metazoa</taxon>
        <taxon>Ecdysozoa</taxon>
        <taxon>Arthropoda</taxon>
        <taxon>Hexapoda</taxon>
        <taxon>Insecta</taxon>
        <taxon>Pterygota</taxon>
        <taxon>Neoptera</taxon>
        <taxon>Endopterygota</taxon>
        <taxon>Hymenoptera</taxon>
        <taxon>Apocrita</taxon>
        <taxon>Aculeata</taxon>
        <taxon>Formicoidea</taxon>
        <taxon>Formicidae</taxon>
        <taxon>Myrmicinae</taxon>
        <taxon>Cardiocondyla</taxon>
    </lineage>
</organism>
<sequence length="142" mass="16026">MSRAFYSLQPHYLAERVDWLPGRSIAPPRLRPWVNACDRHPIAMPPRKPLYILAMRGDAAALVHARFPARKAVEPPPRSPPSYLIPLINVHALPRAFGDSVEPEEPLDMKASRCGGRNIRGLVSAKPHNRDTILCVKMRSFY</sequence>
<proteinExistence type="predicted"/>
<dbReference type="AlphaFoldDB" id="A0AAW2EIW8"/>